<dbReference type="EMBL" id="JYDH01000230">
    <property type="protein sequence ID" value="KRY27879.1"/>
    <property type="molecule type" value="Genomic_DNA"/>
</dbReference>
<evidence type="ECO:0000313" key="2">
    <source>
        <dbReference type="EMBL" id="KRY27895.1"/>
    </source>
</evidence>
<evidence type="ECO:0000313" key="1">
    <source>
        <dbReference type="EMBL" id="KRY27879.1"/>
    </source>
</evidence>
<dbReference type="InParanoid" id="A0A0V1ASV4"/>
<dbReference type="Proteomes" id="UP000054776">
    <property type="component" value="Unassembled WGS sequence"/>
</dbReference>
<accession>A0A0V1ASV4</accession>
<organism evidence="1 3">
    <name type="scientific">Trichinella spiralis</name>
    <name type="common">Trichina worm</name>
    <dbReference type="NCBI Taxonomy" id="6334"/>
    <lineage>
        <taxon>Eukaryota</taxon>
        <taxon>Metazoa</taxon>
        <taxon>Ecdysozoa</taxon>
        <taxon>Nematoda</taxon>
        <taxon>Enoplea</taxon>
        <taxon>Dorylaimia</taxon>
        <taxon>Trichinellida</taxon>
        <taxon>Trichinellidae</taxon>
        <taxon>Trichinella</taxon>
    </lineage>
</organism>
<proteinExistence type="predicted"/>
<reference evidence="1 3" key="1">
    <citation type="submission" date="2015-01" db="EMBL/GenBank/DDBJ databases">
        <title>Evolution of Trichinella species and genotypes.</title>
        <authorList>
            <person name="Korhonen P.K."/>
            <person name="Edoardo P."/>
            <person name="Giuseppe L.R."/>
            <person name="Gasser R.B."/>
        </authorList>
    </citation>
    <scope>NUCLEOTIDE SEQUENCE [LARGE SCALE GENOMIC DNA]</scope>
    <source>
        <strain evidence="1">ISS3</strain>
    </source>
</reference>
<gene>
    <name evidence="1" type="ORF">T01_13899</name>
    <name evidence="2" type="ORF">T01_15905</name>
</gene>
<protein>
    <submittedName>
        <fullName evidence="1">Uncharacterized protein</fullName>
    </submittedName>
</protein>
<comment type="caution">
    <text evidence="1">The sequence shown here is derived from an EMBL/GenBank/DDBJ whole genome shotgun (WGS) entry which is preliminary data.</text>
</comment>
<dbReference type="EMBL" id="JYDH01000230">
    <property type="protein sequence ID" value="KRY27895.1"/>
    <property type="molecule type" value="Genomic_DNA"/>
</dbReference>
<name>A0A0V1ASV4_TRISP</name>
<dbReference type="AlphaFoldDB" id="A0A0V1ASV4"/>
<keyword evidence="3" id="KW-1185">Reference proteome</keyword>
<evidence type="ECO:0000313" key="3">
    <source>
        <dbReference type="Proteomes" id="UP000054776"/>
    </source>
</evidence>
<sequence length="61" mass="7269">MDTKCRWFINGFTCENDNNRIPQQHDQHYRYHESVRIMMIWNRGAAPSQSRVSLKLCVAKS</sequence>